<keyword evidence="3" id="KW-0677">Repeat</keyword>
<evidence type="ECO:0000256" key="6">
    <source>
        <dbReference type="ARBA" id="ARBA00023136"/>
    </source>
</evidence>
<evidence type="ECO:0000256" key="9">
    <source>
        <dbReference type="SAM" id="Phobius"/>
    </source>
</evidence>
<evidence type="ECO:0000256" key="3">
    <source>
        <dbReference type="ARBA" id="ARBA00022737"/>
    </source>
</evidence>
<evidence type="ECO:0000313" key="13">
    <source>
        <dbReference type="Proteomes" id="UP000315700"/>
    </source>
</evidence>
<dbReference type="Gene3D" id="3.10.580.10">
    <property type="entry name" value="CBS-domain"/>
    <property type="match status" value="1"/>
</dbReference>
<feature type="transmembrane region" description="Helical" evidence="9">
    <location>
        <begin position="59"/>
        <end position="83"/>
    </location>
</feature>
<organism evidence="12 13">
    <name type="scientific">Caulifigura coniformis</name>
    <dbReference type="NCBI Taxonomy" id="2527983"/>
    <lineage>
        <taxon>Bacteria</taxon>
        <taxon>Pseudomonadati</taxon>
        <taxon>Planctomycetota</taxon>
        <taxon>Planctomycetia</taxon>
        <taxon>Planctomycetales</taxon>
        <taxon>Planctomycetaceae</taxon>
        <taxon>Caulifigura</taxon>
    </lineage>
</organism>
<keyword evidence="5 7" id="KW-0129">CBS domain</keyword>
<sequence>MSISVEVFIVLLLILLNGFFAGAEIAILTARRGRLEQLAKLGDRGAKLALLLSQDPGRFLSTIQVGITFVGTLAAAFGGSELAGDLAEWMSTSKYAVVQKYRVPLSLGVITMGISFVSIVLGELVPKRLALQRAEPLARVVSFPMSVMSRLTRPFVAMLSWVSTGILFVFRLKSENEPSVSIEDIEHLIETGHAEGVFNVSEKDVAIEALQLGDKKVKDILRPRVDMEALDVDTPQDEVMGSIAMAGFSRIPVYQETLDQVLGFVYIKDVFQQVYLGRPVELRKLLHKPVFVPDTMTLDKVLETFQEHRTQLAIVVDEFGGTEGLVTMEDVLEELVGEIHDEHRKDHIQLYVQREDGSWLVDGTMPIYDFVELLQDKVPSLKPPDDISTVSGVVLQMLERIPRVGEKVNWFGISMEVVDMDGARIDRILVVPPKPPEPEGGGEPVEI</sequence>
<dbReference type="Proteomes" id="UP000315700">
    <property type="component" value="Chromosome"/>
</dbReference>
<dbReference type="KEGG" id="ccos:Pan44_20730"/>
<dbReference type="InterPro" id="IPR046342">
    <property type="entry name" value="CBS_dom_sf"/>
</dbReference>
<dbReference type="Pfam" id="PF01595">
    <property type="entry name" value="CNNM"/>
    <property type="match status" value="1"/>
</dbReference>
<dbReference type="InterPro" id="IPR036318">
    <property type="entry name" value="FAD-bd_PCMH-like_sf"/>
</dbReference>
<dbReference type="SUPFAM" id="SSF56176">
    <property type="entry name" value="FAD-binding/transporter-associated domain-like"/>
    <property type="match status" value="1"/>
</dbReference>
<evidence type="ECO:0000259" key="10">
    <source>
        <dbReference type="PROSITE" id="PS51371"/>
    </source>
</evidence>
<evidence type="ECO:0000256" key="4">
    <source>
        <dbReference type="ARBA" id="ARBA00022989"/>
    </source>
</evidence>
<dbReference type="PANTHER" id="PTHR22777:SF17">
    <property type="entry name" value="UPF0053 PROTEIN SLL0260"/>
    <property type="match status" value="1"/>
</dbReference>
<dbReference type="PROSITE" id="PS51371">
    <property type="entry name" value="CBS"/>
    <property type="match status" value="1"/>
</dbReference>
<protein>
    <submittedName>
        <fullName evidence="12">Hemolysin C</fullName>
    </submittedName>
</protein>
<gene>
    <name evidence="12" type="primary">tlyC</name>
    <name evidence="12" type="ORF">Pan44_20730</name>
</gene>
<dbReference type="SMART" id="SM01091">
    <property type="entry name" value="CorC_HlyC"/>
    <property type="match status" value="1"/>
</dbReference>
<dbReference type="InterPro" id="IPR005170">
    <property type="entry name" value="Transptr-assoc_dom"/>
</dbReference>
<dbReference type="InterPro" id="IPR044751">
    <property type="entry name" value="Ion_transp-like_CBS"/>
</dbReference>
<keyword evidence="13" id="KW-1185">Reference proteome</keyword>
<dbReference type="InParanoid" id="A0A517SD51"/>
<dbReference type="InterPro" id="IPR002550">
    <property type="entry name" value="CNNM"/>
</dbReference>
<dbReference type="InterPro" id="IPR000644">
    <property type="entry name" value="CBS_dom"/>
</dbReference>
<comment type="subcellular location">
    <subcellularLocation>
        <location evidence="1">Membrane</location>
        <topology evidence="1">Multi-pass membrane protein</topology>
    </subcellularLocation>
</comment>
<dbReference type="PANTHER" id="PTHR22777">
    <property type="entry name" value="HEMOLYSIN-RELATED"/>
    <property type="match status" value="1"/>
</dbReference>
<feature type="transmembrane region" description="Helical" evidence="9">
    <location>
        <begin position="103"/>
        <end position="125"/>
    </location>
</feature>
<feature type="domain" description="CBS" evidence="10">
    <location>
        <begin position="285"/>
        <end position="342"/>
    </location>
</feature>
<evidence type="ECO:0000313" key="12">
    <source>
        <dbReference type="EMBL" id="QDT54046.1"/>
    </source>
</evidence>
<feature type="transmembrane region" description="Helical" evidence="9">
    <location>
        <begin position="6"/>
        <end position="30"/>
    </location>
</feature>
<keyword evidence="4 8" id="KW-1133">Transmembrane helix</keyword>
<evidence type="ECO:0000259" key="11">
    <source>
        <dbReference type="PROSITE" id="PS51846"/>
    </source>
</evidence>
<dbReference type="CDD" id="cd04590">
    <property type="entry name" value="CBS_pair_CorC_HlyC_assoc"/>
    <property type="match status" value="1"/>
</dbReference>
<dbReference type="GO" id="GO:0050660">
    <property type="term" value="F:flavin adenine dinucleotide binding"/>
    <property type="evidence" value="ECO:0007669"/>
    <property type="project" value="InterPro"/>
</dbReference>
<dbReference type="SUPFAM" id="SSF54631">
    <property type="entry name" value="CBS-domain pair"/>
    <property type="match status" value="1"/>
</dbReference>
<dbReference type="FunFam" id="3.10.580.10:FF:000002">
    <property type="entry name" value="Magnesium/cobalt efflux protein CorC"/>
    <property type="match status" value="1"/>
</dbReference>
<dbReference type="PROSITE" id="PS51846">
    <property type="entry name" value="CNNM"/>
    <property type="match status" value="1"/>
</dbReference>
<proteinExistence type="predicted"/>
<dbReference type="OrthoDB" id="9798188at2"/>
<evidence type="ECO:0000256" key="7">
    <source>
        <dbReference type="PROSITE-ProRule" id="PRU00703"/>
    </source>
</evidence>
<dbReference type="FunCoup" id="A0A517SD51">
    <property type="interactions" value="42"/>
</dbReference>
<name>A0A517SD51_9PLAN</name>
<dbReference type="AlphaFoldDB" id="A0A517SD51"/>
<keyword evidence="6 8" id="KW-0472">Membrane</keyword>
<evidence type="ECO:0000256" key="8">
    <source>
        <dbReference type="PROSITE-ProRule" id="PRU01193"/>
    </source>
</evidence>
<dbReference type="RefSeq" id="WP_145029756.1">
    <property type="nucleotide sequence ID" value="NZ_CP036271.1"/>
</dbReference>
<feature type="domain" description="CNNM transmembrane" evidence="11">
    <location>
        <begin position="1"/>
        <end position="202"/>
    </location>
</feature>
<dbReference type="EMBL" id="CP036271">
    <property type="protein sequence ID" value="QDT54046.1"/>
    <property type="molecule type" value="Genomic_DNA"/>
</dbReference>
<evidence type="ECO:0000256" key="5">
    <source>
        <dbReference type="ARBA" id="ARBA00023122"/>
    </source>
</evidence>
<evidence type="ECO:0000256" key="2">
    <source>
        <dbReference type="ARBA" id="ARBA00022692"/>
    </source>
</evidence>
<evidence type="ECO:0000256" key="1">
    <source>
        <dbReference type="ARBA" id="ARBA00004141"/>
    </source>
</evidence>
<reference evidence="12 13" key="1">
    <citation type="submission" date="2019-02" db="EMBL/GenBank/DDBJ databases">
        <title>Deep-cultivation of Planctomycetes and their phenomic and genomic characterization uncovers novel biology.</title>
        <authorList>
            <person name="Wiegand S."/>
            <person name="Jogler M."/>
            <person name="Boedeker C."/>
            <person name="Pinto D."/>
            <person name="Vollmers J."/>
            <person name="Rivas-Marin E."/>
            <person name="Kohn T."/>
            <person name="Peeters S.H."/>
            <person name="Heuer A."/>
            <person name="Rast P."/>
            <person name="Oberbeckmann S."/>
            <person name="Bunk B."/>
            <person name="Jeske O."/>
            <person name="Meyerdierks A."/>
            <person name="Storesund J.E."/>
            <person name="Kallscheuer N."/>
            <person name="Luecker S."/>
            <person name="Lage O.M."/>
            <person name="Pohl T."/>
            <person name="Merkel B.J."/>
            <person name="Hornburger P."/>
            <person name="Mueller R.-W."/>
            <person name="Bruemmer F."/>
            <person name="Labrenz M."/>
            <person name="Spormann A.M."/>
            <person name="Op den Camp H."/>
            <person name="Overmann J."/>
            <person name="Amann R."/>
            <person name="Jetten M.S.M."/>
            <person name="Mascher T."/>
            <person name="Medema M.H."/>
            <person name="Devos D.P."/>
            <person name="Kaster A.-K."/>
            <person name="Ovreas L."/>
            <person name="Rohde M."/>
            <person name="Galperin M.Y."/>
            <person name="Jogler C."/>
        </authorList>
    </citation>
    <scope>NUCLEOTIDE SEQUENCE [LARGE SCALE GENOMIC DNA]</scope>
    <source>
        <strain evidence="12 13">Pan44</strain>
    </source>
</reference>
<dbReference type="InterPro" id="IPR016169">
    <property type="entry name" value="FAD-bd_PCMH_sub2"/>
</dbReference>
<dbReference type="GO" id="GO:0005886">
    <property type="term" value="C:plasma membrane"/>
    <property type="evidence" value="ECO:0007669"/>
    <property type="project" value="TreeGrafter"/>
</dbReference>
<dbReference type="Pfam" id="PF00571">
    <property type="entry name" value="CBS"/>
    <property type="match status" value="1"/>
</dbReference>
<keyword evidence="2 8" id="KW-0812">Transmembrane</keyword>
<accession>A0A517SD51</accession>
<dbReference type="Gene3D" id="3.30.465.10">
    <property type="match status" value="1"/>
</dbReference>
<dbReference type="Pfam" id="PF03471">
    <property type="entry name" value="CorC_HlyC"/>
    <property type="match status" value="1"/>
</dbReference>